<proteinExistence type="predicted"/>
<keyword evidence="1" id="KW-0472">Membrane</keyword>
<dbReference type="Proteomes" id="UP000193144">
    <property type="component" value="Unassembled WGS sequence"/>
</dbReference>
<feature type="transmembrane region" description="Helical" evidence="1">
    <location>
        <begin position="20"/>
        <end position="39"/>
    </location>
</feature>
<dbReference type="EMBL" id="MCFA01000145">
    <property type="protein sequence ID" value="ORY03572.1"/>
    <property type="molecule type" value="Genomic_DNA"/>
</dbReference>
<reference evidence="2 3" key="1">
    <citation type="submission" date="2016-07" db="EMBL/GenBank/DDBJ databases">
        <title>Pervasive Adenine N6-methylation of Active Genes in Fungi.</title>
        <authorList>
            <consortium name="DOE Joint Genome Institute"/>
            <person name="Mondo S.J."/>
            <person name="Dannebaum R.O."/>
            <person name="Kuo R.C."/>
            <person name="Labutti K."/>
            <person name="Haridas S."/>
            <person name="Kuo A."/>
            <person name="Salamov A."/>
            <person name="Ahrendt S.R."/>
            <person name="Lipzen A."/>
            <person name="Sullivan W."/>
            <person name="Andreopoulos W.B."/>
            <person name="Clum A."/>
            <person name="Lindquist E."/>
            <person name="Daum C."/>
            <person name="Ramamoorthy G.K."/>
            <person name="Gryganskyi A."/>
            <person name="Culley D."/>
            <person name="Magnuson J.K."/>
            <person name="James T.Y."/>
            <person name="O'Malley M.A."/>
            <person name="Stajich J.E."/>
            <person name="Spatafora J.W."/>
            <person name="Visel A."/>
            <person name="Grigoriev I.V."/>
        </authorList>
    </citation>
    <scope>NUCLEOTIDE SEQUENCE [LARGE SCALE GENOMIC DNA]</scope>
    <source>
        <strain evidence="2 3">CBS 115471</strain>
    </source>
</reference>
<protein>
    <submittedName>
        <fullName evidence="2">Uncharacterized protein</fullName>
    </submittedName>
</protein>
<evidence type="ECO:0000256" key="1">
    <source>
        <dbReference type="SAM" id="Phobius"/>
    </source>
</evidence>
<name>A0A1Y1YZV9_9PLEO</name>
<keyword evidence="3" id="KW-1185">Reference proteome</keyword>
<organism evidence="2 3">
    <name type="scientific">Clohesyomyces aquaticus</name>
    <dbReference type="NCBI Taxonomy" id="1231657"/>
    <lineage>
        <taxon>Eukaryota</taxon>
        <taxon>Fungi</taxon>
        <taxon>Dikarya</taxon>
        <taxon>Ascomycota</taxon>
        <taxon>Pezizomycotina</taxon>
        <taxon>Dothideomycetes</taxon>
        <taxon>Pleosporomycetidae</taxon>
        <taxon>Pleosporales</taxon>
        <taxon>Lindgomycetaceae</taxon>
        <taxon>Clohesyomyces</taxon>
    </lineage>
</organism>
<sequence>MSPGPQRSVNLVAGRKHPNSITVFAIVIAFAWLISKLVLGLQSPWADRASTIFLAILWVRERLVTRVVYEVAPKESPRVRTLSLMCIITGGP</sequence>
<evidence type="ECO:0000313" key="2">
    <source>
        <dbReference type="EMBL" id="ORY03572.1"/>
    </source>
</evidence>
<gene>
    <name evidence="2" type="ORF">BCR34DRAFT_605190</name>
</gene>
<keyword evidence="1" id="KW-0812">Transmembrane</keyword>
<keyword evidence="1" id="KW-1133">Transmembrane helix</keyword>
<accession>A0A1Y1YZV9</accession>
<evidence type="ECO:0000313" key="3">
    <source>
        <dbReference type="Proteomes" id="UP000193144"/>
    </source>
</evidence>
<comment type="caution">
    <text evidence="2">The sequence shown here is derived from an EMBL/GenBank/DDBJ whole genome shotgun (WGS) entry which is preliminary data.</text>
</comment>
<dbReference type="AlphaFoldDB" id="A0A1Y1YZV9"/>